<feature type="compositionally biased region" description="Basic and acidic residues" evidence="1">
    <location>
        <begin position="1"/>
        <end position="12"/>
    </location>
</feature>
<evidence type="ECO:0000313" key="2">
    <source>
        <dbReference type="EMBL" id="KAJ1163952.1"/>
    </source>
</evidence>
<accession>A0AAV7SIU1</accession>
<dbReference type="EMBL" id="JANPWB010000008">
    <property type="protein sequence ID" value="KAJ1163952.1"/>
    <property type="molecule type" value="Genomic_DNA"/>
</dbReference>
<feature type="region of interest" description="Disordered" evidence="1">
    <location>
        <begin position="1"/>
        <end position="38"/>
    </location>
</feature>
<keyword evidence="3" id="KW-1185">Reference proteome</keyword>
<organism evidence="2 3">
    <name type="scientific">Pleurodeles waltl</name>
    <name type="common">Iberian ribbed newt</name>
    <dbReference type="NCBI Taxonomy" id="8319"/>
    <lineage>
        <taxon>Eukaryota</taxon>
        <taxon>Metazoa</taxon>
        <taxon>Chordata</taxon>
        <taxon>Craniata</taxon>
        <taxon>Vertebrata</taxon>
        <taxon>Euteleostomi</taxon>
        <taxon>Amphibia</taxon>
        <taxon>Batrachia</taxon>
        <taxon>Caudata</taxon>
        <taxon>Salamandroidea</taxon>
        <taxon>Salamandridae</taxon>
        <taxon>Pleurodelinae</taxon>
        <taxon>Pleurodeles</taxon>
    </lineage>
</organism>
<evidence type="ECO:0000313" key="3">
    <source>
        <dbReference type="Proteomes" id="UP001066276"/>
    </source>
</evidence>
<name>A0AAV7SIU1_PLEWA</name>
<sequence>MLHSSEYSDRKQHFQNGRGYKQLLRPTTPTAGIPPMIPVTYRNAKKPKGVLGDIIKKACGEEYGKQDACSLQLKLQRLQNYPIEVMLLLCLTFGFPPVLHLHHFRCP</sequence>
<reference evidence="2" key="1">
    <citation type="journal article" date="2022" name="bioRxiv">
        <title>Sequencing and chromosome-scale assembly of the giantPleurodeles waltlgenome.</title>
        <authorList>
            <person name="Brown T."/>
            <person name="Elewa A."/>
            <person name="Iarovenko S."/>
            <person name="Subramanian E."/>
            <person name="Araus A.J."/>
            <person name="Petzold A."/>
            <person name="Susuki M."/>
            <person name="Suzuki K.-i.T."/>
            <person name="Hayashi T."/>
            <person name="Toyoda A."/>
            <person name="Oliveira C."/>
            <person name="Osipova E."/>
            <person name="Leigh N.D."/>
            <person name="Simon A."/>
            <person name="Yun M.H."/>
        </authorList>
    </citation>
    <scope>NUCLEOTIDE SEQUENCE</scope>
    <source>
        <strain evidence="2">20211129_DDA</strain>
        <tissue evidence="2">Liver</tissue>
    </source>
</reference>
<dbReference type="AlphaFoldDB" id="A0AAV7SIU1"/>
<gene>
    <name evidence="2" type="ORF">NDU88_004399</name>
</gene>
<protein>
    <submittedName>
        <fullName evidence="2">Uncharacterized protein</fullName>
    </submittedName>
</protein>
<proteinExistence type="predicted"/>
<evidence type="ECO:0000256" key="1">
    <source>
        <dbReference type="SAM" id="MobiDB-lite"/>
    </source>
</evidence>
<comment type="caution">
    <text evidence="2">The sequence shown here is derived from an EMBL/GenBank/DDBJ whole genome shotgun (WGS) entry which is preliminary data.</text>
</comment>
<dbReference type="Proteomes" id="UP001066276">
    <property type="component" value="Chromosome 4_2"/>
</dbReference>